<evidence type="ECO:0000256" key="1">
    <source>
        <dbReference type="ARBA" id="ARBA00009670"/>
    </source>
</evidence>
<keyword evidence="2" id="KW-0812">Transmembrane</keyword>
<evidence type="ECO:0000259" key="3">
    <source>
        <dbReference type="Pfam" id="PF03109"/>
    </source>
</evidence>
<dbReference type="Pfam" id="PF03109">
    <property type="entry name" value="ABC1"/>
    <property type="match status" value="1"/>
</dbReference>
<dbReference type="EMBL" id="JARUHG010000001">
    <property type="protein sequence ID" value="MDR0181989.1"/>
    <property type="molecule type" value="Genomic_DNA"/>
</dbReference>
<protein>
    <submittedName>
        <fullName evidence="4">AarF/UbiB family protein</fullName>
    </submittedName>
</protein>
<dbReference type="RefSeq" id="WP_309261151.1">
    <property type="nucleotide sequence ID" value="NZ_JARUHG010000001.1"/>
</dbReference>
<proteinExistence type="inferred from homology"/>
<name>A0ABU1CC53_9GAMM</name>
<evidence type="ECO:0000313" key="5">
    <source>
        <dbReference type="Proteomes" id="UP001233535"/>
    </source>
</evidence>
<keyword evidence="5" id="KW-1185">Reference proteome</keyword>
<comment type="similarity">
    <text evidence="1">Belongs to the protein kinase superfamily. ADCK protein kinase family.</text>
</comment>
<dbReference type="Proteomes" id="UP001233535">
    <property type="component" value="Unassembled WGS sequence"/>
</dbReference>
<accession>A0ABU1CC53</accession>
<evidence type="ECO:0000256" key="2">
    <source>
        <dbReference type="SAM" id="Phobius"/>
    </source>
</evidence>
<reference evidence="4 5" key="1">
    <citation type="submission" date="2023-04" db="EMBL/GenBank/DDBJ databases">
        <title>Lysobacter sp. strain UC isolated from soil sample.</title>
        <authorList>
            <person name="Choksket S."/>
            <person name="Harshvardhan F."/>
            <person name="Rana R."/>
            <person name="Patil P.B."/>
            <person name="Korpole S."/>
        </authorList>
    </citation>
    <scope>NUCLEOTIDE SEQUENCE [LARGE SCALE GENOMIC DNA]</scope>
    <source>
        <strain evidence="4 5">UC</strain>
    </source>
</reference>
<dbReference type="SUPFAM" id="SSF56112">
    <property type="entry name" value="Protein kinase-like (PK-like)"/>
    <property type="match status" value="1"/>
</dbReference>
<dbReference type="PANTHER" id="PTHR10566">
    <property type="entry name" value="CHAPERONE-ACTIVITY OF BC1 COMPLEX CABC1 -RELATED"/>
    <property type="match status" value="1"/>
</dbReference>
<feature type="transmembrane region" description="Helical" evidence="2">
    <location>
        <begin position="526"/>
        <end position="549"/>
    </location>
</feature>
<dbReference type="InterPro" id="IPR004147">
    <property type="entry name" value="ABC1_dom"/>
</dbReference>
<comment type="caution">
    <text evidence="4">The sequence shown here is derived from an EMBL/GenBank/DDBJ whole genome shotgun (WGS) entry which is preliminary data.</text>
</comment>
<evidence type="ECO:0000313" key="4">
    <source>
        <dbReference type="EMBL" id="MDR0181989.1"/>
    </source>
</evidence>
<dbReference type="PANTHER" id="PTHR10566:SF113">
    <property type="entry name" value="PROTEIN ACTIVITY OF BC1 COMPLEX KINASE 7, CHLOROPLASTIC"/>
    <property type="match status" value="1"/>
</dbReference>
<sequence>MRDTLLAVHDVGRLQALASILIRYGFGDVVRRLGLSRTIARAGKLLPLAQLETLVALPPQVRVRRALEEMGPCFVKLGQLLAGRVDLFPPEWIAELSALQNAVPPVPFASIRNEINEALGVHPEAVFASIDEVPLAAASIAQVHRARLPDGCEVVVKVRRPGIRPLIEADLRLLQYAARKIEARFPDLRRFHPAGMARHFRDSLVRELDLAAECHNAERISASFADDPRMLVPRVHWACTNERMNVQDFVDGIPVGDLAALEAAGLDRRAIARTGAQLVLKMLLMDGFFHADPHAGNVFVMRDGRIAVIDFGMVGRLSKARSAEVVNLLFGLVERDARRVTDVLVGWAGRADVDEDQLAIDIDAFVDRYHAVPLGELNLASMLLDVTALLRAHRLALPADLAMLIKVCLTLDGLGRSLDPGFDMAQQARPFLRRAMAMHYSPAAIARRSARFVSESIQLLATMPRDLRRLSRAIRGGGRLRMHLDELHEFGTNLSHSANRLAASMVIAALIVGSSITMTVKGGPTLLGLPLFAFLGFAGASAAGIWLLWSIFRSGGGR</sequence>
<dbReference type="CDD" id="cd05121">
    <property type="entry name" value="ABC1_ADCK3-like"/>
    <property type="match status" value="1"/>
</dbReference>
<organism evidence="4 5">
    <name type="scientific">Lysobacter arvi</name>
    <dbReference type="NCBI Taxonomy" id="3038776"/>
    <lineage>
        <taxon>Bacteria</taxon>
        <taxon>Pseudomonadati</taxon>
        <taxon>Pseudomonadota</taxon>
        <taxon>Gammaproteobacteria</taxon>
        <taxon>Lysobacterales</taxon>
        <taxon>Lysobacteraceae</taxon>
        <taxon>Lysobacter</taxon>
    </lineage>
</organism>
<dbReference type="InterPro" id="IPR011009">
    <property type="entry name" value="Kinase-like_dom_sf"/>
</dbReference>
<dbReference type="InterPro" id="IPR050154">
    <property type="entry name" value="UbiB_kinase"/>
</dbReference>
<feature type="domain" description="ABC1 atypical kinase-like" evidence="3">
    <location>
        <begin position="99"/>
        <end position="342"/>
    </location>
</feature>
<keyword evidence="2" id="KW-1133">Transmembrane helix</keyword>
<gene>
    <name evidence="4" type="ORF">P8609_03260</name>
</gene>
<feature type="transmembrane region" description="Helical" evidence="2">
    <location>
        <begin position="501"/>
        <end position="520"/>
    </location>
</feature>
<keyword evidence="2" id="KW-0472">Membrane</keyword>